<dbReference type="Pfam" id="PF01882">
    <property type="entry name" value="DUF58"/>
    <property type="match status" value="1"/>
</dbReference>
<proteinExistence type="predicted"/>
<dbReference type="SUPFAM" id="SSF53300">
    <property type="entry name" value="vWA-like"/>
    <property type="match status" value="1"/>
</dbReference>
<evidence type="ECO:0000259" key="1">
    <source>
        <dbReference type="Pfam" id="PF01882"/>
    </source>
</evidence>
<dbReference type="HOGENOM" id="CLU_054927_3_1_10"/>
<gene>
    <name evidence="2" type="ordered locus">Fleli_0935</name>
</gene>
<name>I4AHF4_BERLS</name>
<dbReference type="InterPro" id="IPR036465">
    <property type="entry name" value="vWFA_dom_sf"/>
</dbReference>
<dbReference type="AlphaFoldDB" id="I4AHF4"/>
<dbReference type="eggNOG" id="COG1721">
    <property type="taxonomic scope" value="Bacteria"/>
</dbReference>
<dbReference type="Proteomes" id="UP000006054">
    <property type="component" value="Chromosome"/>
</dbReference>
<reference evidence="3" key="1">
    <citation type="submission" date="2012-06" db="EMBL/GenBank/DDBJ databases">
        <title>The complete genome of Flexibacter litoralis DSM 6794.</title>
        <authorList>
            <person name="Lucas S."/>
            <person name="Copeland A."/>
            <person name="Lapidus A."/>
            <person name="Glavina del Rio T."/>
            <person name="Dalin E."/>
            <person name="Tice H."/>
            <person name="Bruce D."/>
            <person name="Goodwin L."/>
            <person name="Pitluck S."/>
            <person name="Peters L."/>
            <person name="Ovchinnikova G."/>
            <person name="Lu M."/>
            <person name="Kyrpides N."/>
            <person name="Mavromatis K."/>
            <person name="Ivanova N."/>
            <person name="Brettin T."/>
            <person name="Detter J.C."/>
            <person name="Han C."/>
            <person name="Larimer F."/>
            <person name="Land M."/>
            <person name="Hauser L."/>
            <person name="Markowitz V."/>
            <person name="Cheng J.-F."/>
            <person name="Hugenholtz P."/>
            <person name="Woyke T."/>
            <person name="Wu D."/>
            <person name="Spring S."/>
            <person name="Lang E."/>
            <person name="Kopitz M."/>
            <person name="Brambilla E."/>
            <person name="Klenk H.-P."/>
            <person name="Eisen J.A."/>
        </authorList>
    </citation>
    <scope>NUCLEOTIDE SEQUENCE [LARGE SCALE GENOMIC DNA]</scope>
    <source>
        <strain evidence="3">ATCC 23117 / DSM 6794 / NBRC 15988 / NCIMB 1366 / Sio-4</strain>
    </source>
</reference>
<evidence type="ECO:0000313" key="3">
    <source>
        <dbReference type="Proteomes" id="UP000006054"/>
    </source>
</evidence>
<sequence length="338" mass="39684">MDVNKNKPYKILSCTYKKEYLSKIIEQENKKTMQELDIQAIRQFGNIEFLARQVVEGFISGLHKSPYHGFSVEFAEHRLYNTGESTRHIDWKVYARTDKLFVKRYEEETNLRAQLLIDVSPSMYYPREGKFENGKITFSIMAAASIAYMLQKQRDAIGATTFSDKLELQTPIKATSKHIHTIFLELQKLLNQPAPNNKKTSTAKVLHEMAERLHKRSLVIIFSDMLDNMNDSDELFAALQHLKHRHHEVLLFHVKDSKTETEFDFEDRPYIFTDVETGEKIKLQPAQVREYYQRQTKAKEQALKLKSGQYKIDFVEVDIRQPMDKILLPYLIKRAKMK</sequence>
<dbReference type="STRING" id="880071.Fleli_0935"/>
<feature type="domain" description="DUF58" evidence="1">
    <location>
        <begin position="76"/>
        <end position="300"/>
    </location>
</feature>
<evidence type="ECO:0000313" key="2">
    <source>
        <dbReference type="EMBL" id="AFM03389.1"/>
    </source>
</evidence>
<organism evidence="2 3">
    <name type="scientific">Bernardetia litoralis (strain ATCC 23117 / DSM 6794 / NBRC 15988 / NCIMB 1366 / Fx l1 / Sio-4)</name>
    <name type="common">Flexibacter litoralis</name>
    <dbReference type="NCBI Taxonomy" id="880071"/>
    <lineage>
        <taxon>Bacteria</taxon>
        <taxon>Pseudomonadati</taxon>
        <taxon>Bacteroidota</taxon>
        <taxon>Cytophagia</taxon>
        <taxon>Cytophagales</taxon>
        <taxon>Bernardetiaceae</taxon>
        <taxon>Bernardetia</taxon>
    </lineage>
</organism>
<dbReference type="EMBL" id="CP003345">
    <property type="protein sequence ID" value="AFM03389.1"/>
    <property type="molecule type" value="Genomic_DNA"/>
</dbReference>
<dbReference type="PANTHER" id="PTHR33608">
    <property type="entry name" value="BLL2464 PROTEIN"/>
    <property type="match status" value="1"/>
</dbReference>
<dbReference type="KEGG" id="fli:Fleli_0935"/>
<accession>I4AHF4</accession>
<dbReference type="PANTHER" id="PTHR33608:SF7">
    <property type="entry name" value="DUF58 DOMAIN-CONTAINING PROTEIN"/>
    <property type="match status" value="1"/>
</dbReference>
<dbReference type="InterPro" id="IPR002881">
    <property type="entry name" value="DUF58"/>
</dbReference>
<protein>
    <recommendedName>
        <fullName evidence="1">DUF58 domain-containing protein</fullName>
    </recommendedName>
</protein>
<keyword evidence="3" id="KW-1185">Reference proteome</keyword>
<dbReference type="Gene3D" id="3.40.50.410">
    <property type="entry name" value="von Willebrand factor, type A domain"/>
    <property type="match status" value="1"/>
</dbReference>